<evidence type="ECO:0000259" key="2">
    <source>
        <dbReference type="Pfam" id="PF00487"/>
    </source>
</evidence>
<protein>
    <submittedName>
        <fullName evidence="3">POSSIBLE LINOLEOYL-CoA DESATURASE (DELTA(6)-DESATURASE)</fullName>
    </submittedName>
</protein>
<dbReference type="PANTHER" id="PTHR19353:SF84">
    <property type="entry name" value="ACYL-COA DELTA-9-DESATURASE, DESB"/>
    <property type="match status" value="1"/>
</dbReference>
<evidence type="ECO:0000256" key="1">
    <source>
        <dbReference type="SAM" id="Phobius"/>
    </source>
</evidence>
<keyword evidence="1" id="KW-0812">Transmembrane</keyword>
<dbReference type="AlphaFoldDB" id="A0A160TEU7"/>
<keyword evidence="1" id="KW-0472">Membrane</keyword>
<accession>A0A160TEU7</accession>
<name>A0A160TEU7_9ZZZZ</name>
<reference evidence="3" key="1">
    <citation type="submission" date="2015-10" db="EMBL/GenBank/DDBJ databases">
        <authorList>
            <person name="Gilbert D.G."/>
        </authorList>
    </citation>
    <scope>NUCLEOTIDE SEQUENCE</scope>
</reference>
<dbReference type="GO" id="GO:0016717">
    <property type="term" value="F:oxidoreductase activity, acting on paired donors, with oxidation of a pair of donors resulting in the reduction of molecular oxygen to two molecules of water"/>
    <property type="evidence" value="ECO:0007669"/>
    <property type="project" value="TreeGrafter"/>
</dbReference>
<proteinExistence type="predicted"/>
<dbReference type="GO" id="GO:0016020">
    <property type="term" value="C:membrane"/>
    <property type="evidence" value="ECO:0007669"/>
    <property type="project" value="TreeGrafter"/>
</dbReference>
<sequence length="372" mass="43089">MIRQGYPSPDTLLSFERQLNTIRENAMSEVGQQDADYIRRVIRVQRASALLGRVIMVLGFFSPVWWLLGVALLGLAKILDNMEIGHNVMHGQYDWMNDPHINSRRFEWDIVGDADSWKRVHNYEHHTYTNIIGKDRDFGYGVLRLSDDLPWRPKNRWQIFSYAALSLLFQWGVAYHEVAGERIFVGKPKKDSKLPISRNQLKNDFFQKIRKSTFKDYVFFPLVAGLIAGAPMILAVLAGNAIANLIRNIWTSTVIFCGHFTEDVHTFNEADCENETRGQWYYRQILGSSNLEGPVWFHILTGHLSCQIEHHLFPDVPAYRYREMAKQVRQVCAEHNIPYNSGSFLSQYVTVVQRIWKYSFPTKNTVTESPAN</sequence>
<feature type="transmembrane region" description="Helical" evidence="1">
    <location>
        <begin position="217"/>
        <end position="238"/>
    </location>
</feature>
<feature type="domain" description="Fatty acid desaturase" evidence="2">
    <location>
        <begin position="65"/>
        <end position="341"/>
    </location>
</feature>
<dbReference type="CDD" id="cd03506">
    <property type="entry name" value="Delta6-FADS-like"/>
    <property type="match status" value="1"/>
</dbReference>
<feature type="transmembrane region" description="Helical" evidence="1">
    <location>
        <begin position="50"/>
        <end position="76"/>
    </location>
</feature>
<gene>
    <name evidence="3" type="ORF">MGWOODY_Tha2452</name>
</gene>
<dbReference type="InterPro" id="IPR005804">
    <property type="entry name" value="FA_desaturase_dom"/>
</dbReference>
<dbReference type="EMBL" id="CZQC01000065">
    <property type="protein sequence ID" value="CUS42328.1"/>
    <property type="molecule type" value="Genomic_DNA"/>
</dbReference>
<organism evidence="3">
    <name type="scientific">hydrothermal vent metagenome</name>
    <dbReference type="NCBI Taxonomy" id="652676"/>
    <lineage>
        <taxon>unclassified sequences</taxon>
        <taxon>metagenomes</taxon>
        <taxon>ecological metagenomes</taxon>
    </lineage>
</organism>
<dbReference type="Pfam" id="PF00487">
    <property type="entry name" value="FA_desaturase"/>
    <property type="match status" value="1"/>
</dbReference>
<keyword evidence="1" id="KW-1133">Transmembrane helix</keyword>
<dbReference type="GO" id="GO:0006629">
    <property type="term" value="P:lipid metabolic process"/>
    <property type="evidence" value="ECO:0007669"/>
    <property type="project" value="InterPro"/>
</dbReference>
<dbReference type="PANTHER" id="PTHR19353">
    <property type="entry name" value="FATTY ACID DESATURASE 2"/>
    <property type="match status" value="1"/>
</dbReference>
<dbReference type="InterPro" id="IPR012171">
    <property type="entry name" value="Fatty_acid_desaturase"/>
</dbReference>
<evidence type="ECO:0000313" key="3">
    <source>
        <dbReference type="EMBL" id="CUS42328.1"/>
    </source>
</evidence>